<comment type="subcellular location">
    <subcellularLocation>
        <location evidence="1">Cytoplasm</location>
    </subcellularLocation>
</comment>
<dbReference type="GO" id="GO:0005886">
    <property type="term" value="C:plasma membrane"/>
    <property type="evidence" value="ECO:0007669"/>
    <property type="project" value="TreeGrafter"/>
</dbReference>
<evidence type="ECO:0000256" key="5">
    <source>
        <dbReference type="SAM" id="Coils"/>
    </source>
</evidence>
<dbReference type="InterPro" id="IPR016137">
    <property type="entry name" value="RGS"/>
</dbReference>
<evidence type="ECO:0000256" key="4">
    <source>
        <dbReference type="PROSITE-ProRule" id="PRU00069"/>
    </source>
</evidence>
<dbReference type="GO" id="GO:0031625">
    <property type="term" value="F:ubiquitin protein ligase binding"/>
    <property type="evidence" value="ECO:0007669"/>
    <property type="project" value="TreeGrafter"/>
</dbReference>
<dbReference type="Proteomes" id="UP001153737">
    <property type="component" value="Chromosome 1"/>
</dbReference>
<dbReference type="SUPFAM" id="SSF48097">
    <property type="entry name" value="Regulator of G-protein signaling, RGS"/>
    <property type="match status" value="1"/>
</dbReference>
<dbReference type="SMART" id="SM00315">
    <property type="entry name" value="RGS"/>
    <property type="match status" value="1"/>
</dbReference>
<dbReference type="InterPro" id="IPR038207">
    <property type="entry name" value="DIX_dom_sf"/>
</dbReference>
<name>A0A9N9WZR5_PHACE</name>
<dbReference type="GO" id="GO:0090090">
    <property type="term" value="P:negative regulation of canonical Wnt signaling pathway"/>
    <property type="evidence" value="ECO:0007669"/>
    <property type="project" value="InterPro"/>
</dbReference>
<dbReference type="PROSITE" id="PS50841">
    <property type="entry name" value="DIX"/>
    <property type="match status" value="1"/>
</dbReference>
<dbReference type="Gene3D" id="1.10.196.10">
    <property type="match status" value="1"/>
</dbReference>
<dbReference type="GO" id="GO:0008013">
    <property type="term" value="F:beta-catenin binding"/>
    <property type="evidence" value="ECO:0007669"/>
    <property type="project" value="TreeGrafter"/>
</dbReference>
<reference evidence="9" key="2">
    <citation type="submission" date="2022-10" db="EMBL/GenBank/DDBJ databases">
        <authorList>
            <consortium name="ENA_rothamsted_submissions"/>
            <consortium name="culmorum"/>
            <person name="King R."/>
        </authorList>
    </citation>
    <scope>NUCLEOTIDE SEQUENCE</scope>
</reference>
<feature type="compositionally biased region" description="Basic and acidic residues" evidence="6">
    <location>
        <begin position="40"/>
        <end position="68"/>
    </location>
</feature>
<dbReference type="GO" id="GO:0005634">
    <property type="term" value="C:nucleus"/>
    <property type="evidence" value="ECO:0007669"/>
    <property type="project" value="TreeGrafter"/>
</dbReference>
<accession>A0A9N9WZR5</accession>
<feature type="compositionally biased region" description="Polar residues" evidence="6">
    <location>
        <begin position="408"/>
        <end position="418"/>
    </location>
</feature>
<keyword evidence="3 4" id="KW-0879">Wnt signaling pathway</keyword>
<dbReference type="PANTHER" id="PTHR46102:SF2">
    <property type="entry name" value="AXIN"/>
    <property type="match status" value="1"/>
</dbReference>
<keyword evidence="2" id="KW-0963">Cytoplasm</keyword>
<dbReference type="GO" id="GO:0016055">
    <property type="term" value="P:Wnt signaling pathway"/>
    <property type="evidence" value="ECO:0007669"/>
    <property type="project" value="UniProtKB-KW"/>
</dbReference>
<evidence type="ECO:0000313" key="9">
    <source>
        <dbReference type="EMBL" id="CAG9812780.1"/>
    </source>
</evidence>
<dbReference type="AlphaFoldDB" id="A0A9N9WZR5"/>
<evidence type="ECO:0000313" key="10">
    <source>
        <dbReference type="Proteomes" id="UP001153737"/>
    </source>
</evidence>
<evidence type="ECO:0000256" key="2">
    <source>
        <dbReference type="ARBA" id="ARBA00022490"/>
    </source>
</evidence>
<dbReference type="PRINTS" id="PR01301">
    <property type="entry name" value="RGSPROTEIN"/>
</dbReference>
<keyword evidence="10" id="KW-1185">Reference proteome</keyword>
<dbReference type="GO" id="GO:0019901">
    <property type="term" value="F:protein kinase binding"/>
    <property type="evidence" value="ECO:0007669"/>
    <property type="project" value="TreeGrafter"/>
</dbReference>
<evidence type="ECO:0000256" key="1">
    <source>
        <dbReference type="ARBA" id="ARBA00004496"/>
    </source>
</evidence>
<evidence type="ECO:0000256" key="6">
    <source>
        <dbReference type="SAM" id="MobiDB-lite"/>
    </source>
</evidence>
<dbReference type="GO" id="GO:0030877">
    <property type="term" value="C:beta-catenin destruction complex"/>
    <property type="evidence" value="ECO:0007669"/>
    <property type="project" value="TreeGrafter"/>
</dbReference>
<dbReference type="EMBL" id="OU896707">
    <property type="protein sequence ID" value="CAG9812780.1"/>
    <property type="molecule type" value="Genomic_DNA"/>
</dbReference>
<dbReference type="InterPro" id="IPR036305">
    <property type="entry name" value="RGS_sf"/>
</dbReference>
<dbReference type="Pfam" id="PF00778">
    <property type="entry name" value="DIX"/>
    <property type="match status" value="1"/>
</dbReference>
<dbReference type="InterPro" id="IPR001158">
    <property type="entry name" value="DIX"/>
</dbReference>
<dbReference type="PROSITE" id="PS50132">
    <property type="entry name" value="RGS"/>
    <property type="match status" value="1"/>
</dbReference>
<dbReference type="OrthoDB" id="10007451at2759"/>
<dbReference type="Pfam" id="PF08833">
    <property type="entry name" value="Axin_b-cat_bind"/>
    <property type="match status" value="1"/>
</dbReference>
<feature type="region of interest" description="Disordered" evidence="6">
    <location>
        <begin position="619"/>
        <end position="655"/>
    </location>
</feature>
<feature type="region of interest" description="Disordered" evidence="6">
    <location>
        <begin position="542"/>
        <end position="593"/>
    </location>
</feature>
<reference evidence="9" key="1">
    <citation type="submission" date="2022-01" db="EMBL/GenBank/DDBJ databases">
        <authorList>
            <person name="King R."/>
        </authorList>
    </citation>
    <scope>NUCLEOTIDE SEQUENCE</scope>
</reference>
<dbReference type="GO" id="GO:0005737">
    <property type="term" value="C:cytoplasm"/>
    <property type="evidence" value="ECO:0007669"/>
    <property type="project" value="UniProtKB-SubCell"/>
</dbReference>
<protein>
    <recommendedName>
        <fullName evidence="11">Axin</fullName>
    </recommendedName>
</protein>
<dbReference type="InterPro" id="IPR024066">
    <property type="entry name" value="RGS_subdom1/3"/>
</dbReference>
<dbReference type="InterPro" id="IPR014936">
    <property type="entry name" value="Axin_b-cat-bd"/>
</dbReference>
<feature type="region of interest" description="Disordered" evidence="6">
    <location>
        <begin position="385"/>
        <end position="425"/>
    </location>
</feature>
<dbReference type="Gene3D" id="2.40.240.130">
    <property type="match status" value="1"/>
</dbReference>
<dbReference type="GO" id="GO:0048468">
    <property type="term" value="P:cell development"/>
    <property type="evidence" value="ECO:0007669"/>
    <property type="project" value="TreeGrafter"/>
</dbReference>
<dbReference type="SMART" id="SM00021">
    <property type="entry name" value="DAX"/>
    <property type="match status" value="1"/>
</dbReference>
<dbReference type="SUPFAM" id="SSF54236">
    <property type="entry name" value="Ubiquitin-like"/>
    <property type="match status" value="1"/>
</dbReference>
<dbReference type="GO" id="GO:0032436">
    <property type="term" value="P:positive regulation of proteasomal ubiquitin-dependent protein catabolic process"/>
    <property type="evidence" value="ECO:0007669"/>
    <property type="project" value="TreeGrafter"/>
</dbReference>
<dbReference type="Gene3D" id="1.10.167.10">
    <property type="entry name" value="Regulator of G-protein Signalling 4, domain 2"/>
    <property type="match status" value="1"/>
</dbReference>
<feature type="region of interest" description="Disordered" evidence="6">
    <location>
        <begin position="744"/>
        <end position="785"/>
    </location>
</feature>
<evidence type="ECO:0000259" key="8">
    <source>
        <dbReference type="PROSITE" id="PS50841"/>
    </source>
</evidence>
<dbReference type="InterPro" id="IPR043581">
    <property type="entry name" value="Axin-like"/>
</dbReference>
<feature type="region of interest" description="Disordered" evidence="6">
    <location>
        <begin position="1"/>
        <end position="99"/>
    </location>
</feature>
<evidence type="ECO:0008006" key="11">
    <source>
        <dbReference type="Google" id="ProtNLM"/>
    </source>
</evidence>
<dbReference type="InterPro" id="IPR044926">
    <property type="entry name" value="RGS_subdomain_2"/>
</dbReference>
<evidence type="ECO:0000256" key="3">
    <source>
        <dbReference type="ARBA" id="ARBA00022687"/>
    </source>
</evidence>
<proteinExistence type="predicted"/>
<feature type="region of interest" description="Disordered" evidence="6">
    <location>
        <begin position="670"/>
        <end position="732"/>
    </location>
</feature>
<feature type="domain" description="RGS" evidence="7">
    <location>
        <begin position="150"/>
        <end position="270"/>
    </location>
</feature>
<sequence length="873" mass="97373">MIDHDASIPTSGQQQRMDDRRVDRRAAPASGGALGGRPFDMSDRGGGDKTRGGKQHLRTDEGAFDHKSPRPPVPGEERSHFSSDWGPATAERGFGKSVSPPARKYLNNPNEPPAACHAYDPEGGFGCRPSSRSHPSDVSPPPACVRWAQSLRALLQDPDGVKLFQRYLESEGRHHADTLDFWFACEGLRKQMAKEKIQQLVKVIYKKFFVKSALPIDEELKKEIGKNIKSSQCLEPPVTLFDKAQAIVEQLIHETTYPNFLESDSYLQYLQNVQNLSSSSSSSDFSNELSNMTNVPDPLPTLHEDMELVMNPPVHISHNSGTGSVSTGYHTPNVGAGGPVRLTKDLLLISQKHRAVDVRPKSETFLGMYMYRGGPGAHAAYNSYNPNSRQDSELHSLSSHSDARTESDNLSITDSSVDGRSLGRSSRRKAVLEARKTREYAALNQETNMNQILIPRTQRVDTKQCQPMNRDTFATILIEKLEAVKRHQDQQELLDRKLKESESMNSMNDIQSRELANAIKEKLQLEDDNDQDILDQHVSRVFSDLTPARTPGLSSPRPHSPPRNRHVQSSYMRPKRKEKDGFSTFSGDSGNVHDFADGSEHKLAMVKSKSMPEYAEERFVRGTSGRRSSKKALTDLTDSGVSVVSDTIPPSAPPLVKDNRVLAWLLESDKSGRGAGHTHSEMSMSGRPPPPADKAGRRRGRGFGERASSLERGPAQPFVADPSMPPLPSPNIGVQLEEARRRLLEEDVRSRPKQRSSSSRYYPDMAQSSQSTLRKSMRVSRPSMSAPVGADEVTTVVFNFCEEQFPYRTKIPGTQVTLRQFKEYLPKKGNYRYFFKTVCEELGNQVIQEEVSNDSEVLPLWEGKIMAQVKPID</sequence>
<feature type="compositionally biased region" description="Basic and acidic residues" evidence="6">
    <location>
        <begin position="16"/>
        <end position="26"/>
    </location>
</feature>
<dbReference type="Pfam" id="PF00615">
    <property type="entry name" value="RGS"/>
    <property type="match status" value="1"/>
</dbReference>
<evidence type="ECO:0000259" key="7">
    <source>
        <dbReference type="PROSITE" id="PS50132"/>
    </source>
</evidence>
<feature type="coiled-coil region" evidence="5">
    <location>
        <begin position="484"/>
        <end position="528"/>
    </location>
</feature>
<feature type="compositionally biased region" description="Polar residues" evidence="6">
    <location>
        <begin position="636"/>
        <end position="645"/>
    </location>
</feature>
<gene>
    <name evidence="9" type="ORF">PHAECO_LOCUS892</name>
</gene>
<feature type="domain" description="DIX" evidence="8">
    <location>
        <begin position="791"/>
        <end position="873"/>
    </location>
</feature>
<organism evidence="9 10">
    <name type="scientific">Phaedon cochleariae</name>
    <name type="common">Mustard beetle</name>
    <dbReference type="NCBI Taxonomy" id="80249"/>
    <lineage>
        <taxon>Eukaryota</taxon>
        <taxon>Metazoa</taxon>
        <taxon>Ecdysozoa</taxon>
        <taxon>Arthropoda</taxon>
        <taxon>Hexapoda</taxon>
        <taxon>Insecta</taxon>
        <taxon>Pterygota</taxon>
        <taxon>Neoptera</taxon>
        <taxon>Endopterygota</taxon>
        <taxon>Coleoptera</taxon>
        <taxon>Polyphaga</taxon>
        <taxon>Cucujiformia</taxon>
        <taxon>Chrysomeloidea</taxon>
        <taxon>Chrysomelidae</taxon>
        <taxon>Chrysomelinae</taxon>
        <taxon>Chrysomelini</taxon>
        <taxon>Phaedon</taxon>
    </lineage>
</organism>
<keyword evidence="5" id="KW-0175">Coiled coil</keyword>
<dbReference type="GO" id="GO:0060090">
    <property type="term" value="F:molecular adaptor activity"/>
    <property type="evidence" value="ECO:0007669"/>
    <property type="project" value="TreeGrafter"/>
</dbReference>
<dbReference type="PANTHER" id="PTHR46102">
    <property type="entry name" value="AXIN"/>
    <property type="match status" value="1"/>
</dbReference>
<dbReference type="InterPro" id="IPR029071">
    <property type="entry name" value="Ubiquitin-like_domsf"/>
</dbReference>